<evidence type="ECO:0000256" key="4">
    <source>
        <dbReference type="ARBA" id="ARBA00022833"/>
    </source>
</evidence>
<evidence type="ECO:0000256" key="1">
    <source>
        <dbReference type="ARBA" id="ARBA00022670"/>
    </source>
</evidence>
<dbReference type="PROSITE" id="PS01302">
    <property type="entry name" value="UPF0758"/>
    <property type="match status" value="1"/>
</dbReference>
<accession>A0A9D9NJR9</accession>
<evidence type="ECO:0000256" key="2">
    <source>
        <dbReference type="ARBA" id="ARBA00022723"/>
    </source>
</evidence>
<dbReference type="Pfam" id="PF04002">
    <property type="entry name" value="RadC"/>
    <property type="match status" value="1"/>
</dbReference>
<protein>
    <submittedName>
        <fullName evidence="8">DNA repair protein RadC</fullName>
    </submittedName>
</protein>
<feature type="domain" description="MPN" evidence="7">
    <location>
        <begin position="112"/>
        <end position="234"/>
    </location>
</feature>
<dbReference type="Proteomes" id="UP000823598">
    <property type="component" value="Unassembled WGS sequence"/>
</dbReference>
<evidence type="ECO:0000256" key="6">
    <source>
        <dbReference type="RuleBase" id="RU003797"/>
    </source>
</evidence>
<keyword evidence="2" id="KW-0479">Metal-binding</keyword>
<name>A0A9D9NJR9_9BACT</name>
<dbReference type="NCBIfam" id="NF000642">
    <property type="entry name" value="PRK00024.1"/>
    <property type="match status" value="1"/>
</dbReference>
<dbReference type="CDD" id="cd08071">
    <property type="entry name" value="MPN_DUF2466"/>
    <property type="match status" value="1"/>
</dbReference>
<evidence type="ECO:0000313" key="8">
    <source>
        <dbReference type="EMBL" id="MBO8475653.1"/>
    </source>
</evidence>
<dbReference type="EMBL" id="JADIMC010000019">
    <property type="protein sequence ID" value="MBO8475653.1"/>
    <property type="molecule type" value="Genomic_DNA"/>
</dbReference>
<reference evidence="8" key="1">
    <citation type="submission" date="2020-10" db="EMBL/GenBank/DDBJ databases">
        <authorList>
            <person name="Gilroy R."/>
        </authorList>
    </citation>
    <scope>NUCLEOTIDE SEQUENCE</scope>
    <source>
        <strain evidence="8">6919</strain>
    </source>
</reference>
<dbReference type="GO" id="GO:0006508">
    <property type="term" value="P:proteolysis"/>
    <property type="evidence" value="ECO:0007669"/>
    <property type="project" value="UniProtKB-KW"/>
</dbReference>
<evidence type="ECO:0000256" key="3">
    <source>
        <dbReference type="ARBA" id="ARBA00022801"/>
    </source>
</evidence>
<keyword evidence="3" id="KW-0378">Hydrolase</keyword>
<keyword evidence="5" id="KW-0482">Metalloprotease</keyword>
<dbReference type="InterPro" id="IPR025657">
    <property type="entry name" value="RadC_JAB"/>
</dbReference>
<dbReference type="Gene3D" id="3.40.140.10">
    <property type="entry name" value="Cytidine Deaminase, domain 2"/>
    <property type="match status" value="1"/>
</dbReference>
<dbReference type="InterPro" id="IPR020891">
    <property type="entry name" value="UPF0758_CS"/>
</dbReference>
<dbReference type="PANTHER" id="PTHR30471:SF3">
    <property type="entry name" value="UPF0758 PROTEIN YEES-RELATED"/>
    <property type="match status" value="1"/>
</dbReference>
<evidence type="ECO:0000256" key="5">
    <source>
        <dbReference type="ARBA" id="ARBA00023049"/>
    </source>
</evidence>
<dbReference type="PROSITE" id="PS50249">
    <property type="entry name" value="MPN"/>
    <property type="match status" value="1"/>
</dbReference>
<dbReference type="PANTHER" id="PTHR30471">
    <property type="entry name" value="DNA REPAIR PROTEIN RADC"/>
    <property type="match status" value="1"/>
</dbReference>
<dbReference type="NCBIfam" id="TIGR00608">
    <property type="entry name" value="radc"/>
    <property type="match status" value="1"/>
</dbReference>
<keyword evidence="4" id="KW-0862">Zinc</keyword>
<evidence type="ECO:0000259" key="7">
    <source>
        <dbReference type="PROSITE" id="PS50249"/>
    </source>
</evidence>
<proteinExistence type="inferred from homology"/>
<gene>
    <name evidence="8" type="primary">radC</name>
    <name evidence="8" type="ORF">IAB88_01510</name>
</gene>
<evidence type="ECO:0000313" key="9">
    <source>
        <dbReference type="Proteomes" id="UP000823598"/>
    </source>
</evidence>
<reference evidence="8" key="2">
    <citation type="journal article" date="2021" name="PeerJ">
        <title>Extensive microbial diversity within the chicken gut microbiome revealed by metagenomics and culture.</title>
        <authorList>
            <person name="Gilroy R."/>
            <person name="Ravi A."/>
            <person name="Getino M."/>
            <person name="Pursley I."/>
            <person name="Horton D.L."/>
            <person name="Alikhan N.F."/>
            <person name="Baker D."/>
            <person name="Gharbi K."/>
            <person name="Hall N."/>
            <person name="Watson M."/>
            <person name="Adriaenssens E.M."/>
            <person name="Foster-Nyarko E."/>
            <person name="Jarju S."/>
            <person name="Secka A."/>
            <person name="Antonio M."/>
            <person name="Oren A."/>
            <person name="Chaudhuri R.R."/>
            <person name="La Ragione R."/>
            <person name="Hildebrand F."/>
            <person name="Pallen M.J."/>
        </authorList>
    </citation>
    <scope>NUCLEOTIDE SEQUENCE</scope>
    <source>
        <strain evidence="8">6919</strain>
    </source>
</reference>
<organism evidence="8 9">
    <name type="scientific">Candidatus Limisoma faecipullorum</name>
    <dbReference type="NCBI Taxonomy" id="2840854"/>
    <lineage>
        <taxon>Bacteria</taxon>
        <taxon>Pseudomonadati</taxon>
        <taxon>Bacteroidota</taxon>
        <taxon>Bacteroidia</taxon>
        <taxon>Bacteroidales</taxon>
        <taxon>Candidatus Limisoma</taxon>
    </lineage>
</organism>
<dbReference type="AlphaFoldDB" id="A0A9D9NJR9"/>
<dbReference type="GO" id="GO:0046872">
    <property type="term" value="F:metal ion binding"/>
    <property type="evidence" value="ECO:0007669"/>
    <property type="project" value="UniProtKB-KW"/>
</dbReference>
<dbReference type="GO" id="GO:0008237">
    <property type="term" value="F:metallopeptidase activity"/>
    <property type="evidence" value="ECO:0007669"/>
    <property type="project" value="UniProtKB-KW"/>
</dbReference>
<dbReference type="InterPro" id="IPR001405">
    <property type="entry name" value="UPF0758"/>
</dbReference>
<keyword evidence="1" id="KW-0645">Protease</keyword>
<dbReference type="InterPro" id="IPR046778">
    <property type="entry name" value="UPF0758_N"/>
</dbReference>
<sequence>MERKDEYTRRIVDLMKEDRPREKALAHGMQALTTAELLAILLGSGSRGESVIDLSQRILNDSGNRLSNIAKRSVRNLMKSFKGVGEAKAITLLAAIELGKRYREEDRDTMPVIRDPGAAYDLMHYQMEGLPHEEFWAIYLNNAKRVIDRQRISSGGIAATVVDVKILIKYGIENLATAMILVHNHPSGNIVPSRNDDELTVRVKNAAKLVDIDVVDHIIIGEKGYYSYTAEGRL</sequence>
<dbReference type="Pfam" id="PF20582">
    <property type="entry name" value="UPF0758_N"/>
    <property type="match status" value="1"/>
</dbReference>
<dbReference type="InterPro" id="IPR037518">
    <property type="entry name" value="MPN"/>
</dbReference>
<comment type="caution">
    <text evidence="8">The sequence shown here is derived from an EMBL/GenBank/DDBJ whole genome shotgun (WGS) entry which is preliminary data.</text>
</comment>
<comment type="similarity">
    <text evidence="6">Belongs to the UPF0758 family.</text>
</comment>